<sequence length="261" mass="30626">MRAWCANLRKIDLPESQTYDKSYDPSGWSAQNVQKPCIAEPPPPRTHGCDPSSGRSRSKKRQIREETIQKLCHPQYPFFKLPPIPPEKSYEKHSCFNETLLGHLEYHDHDARKYYRIFQNRFDLDIVGRFAPHNLCKDYPSAITRKYAFNWPECCIMAFTDTHIPIGIIMAHQTDSKRARITMFAVEHRVDENDVCTYKIAVSMKNKKLIWLEIQRLRKNGIRTVVLAPKDEDRKKQLAHMCRETGPLRQLNVQGEFHFDI</sequence>
<dbReference type="STRING" id="6205.A0A0R3WLH1"/>
<dbReference type="EMBL" id="UYWX01000396">
    <property type="protein sequence ID" value="VDM18265.1"/>
    <property type="molecule type" value="Genomic_DNA"/>
</dbReference>
<reference evidence="2 3" key="2">
    <citation type="submission" date="2018-11" db="EMBL/GenBank/DDBJ databases">
        <authorList>
            <consortium name="Pathogen Informatics"/>
        </authorList>
    </citation>
    <scope>NUCLEOTIDE SEQUENCE [LARGE SCALE GENOMIC DNA]</scope>
</reference>
<reference evidence="4" key="1">
    <citation type="submission" date="2017-02" db="UniProtKB">
        <authorList>
            <consortium name="WormBaseParasite"/>
        </authorList>
    </citation>
    <scope>IDENTIFICATION</scope>
</reference>
<name>A0A0R3WLH1_HYDTA</name>
<evidence type="ECO:0000256" key="1">
    <source>
        <dbReference type="SAM" id="MobiDB-lite"/>
    </source>
</evidence>
<organism evidence="4">
    <name type="scientific">Hydatigena taeniaeformis</name>
    <name type="common">Feline tapeworm</name>
    <name type="synonym">Taenia taeniaeformis</name>
    <dbReference type="NCBI Taxonomy" id="6205"/>
    <lineage>
        <taxon>Eukaryota</taxon>
        <taxon>Metazoa</taxon>
        <taxon>Spiralia</taxon>
        <taxon>Lophotrochozoa</taxon>
        <taxon>Platyhelminthes</taxon>
        <taxon>Cestoda</taxon>
        <taxon>Eucestoda</taxon>
        <taxon>Cyclophyllidea</taxon>
        <taxon>Taeniidae</taxon>
        <taxon>Hydatigera</taxon>
    </lineage>
</organism>
<gene>
    <name evidence="2" type="ORF">TTAC_LOCUS1596</name>
</gene>
<evidence type="ECO:0000313" key="4">
    <source>
        <dbReference type="WBParaSite" id="TTAC_0000160901-mRNA-1"/>
    </source>
</evidence>
<dbReference type="AlphaFoldDB" id="A0A0R3WLH1"/>
<accession>A0A0R3WLH1</accession>
<dbReference type="OrthoDB" id="249099at2759"/>
<protein>
    <submittedName>
        <fullName evidence="4">Tyrosine-protein phosphatase domain-containing protein</fullName>
    </submittedName>
</protein>
<dbReference type="WBParaSite" id="TTAC_0000160901-mRNA-1">
    <property type="protein sequence ID" value="TTAC_0000160901-mRNA-1"/>
    <property type="gene ID" value="TTAC_0000160901"/>
</dbReference>
<proteinExistence type="predicted"/>
<dbReference type="Proteomes" id="UP000274429">
    <property type="component" value="Unassembled WGS sequence"/>
</dbReference>
<feature type="region of interest" description="Disordered" evidence="1">
    <location>
        <begin position="16"/>
        <end position="61"/>
    </location>
</feature>
<evidence type="ECO:0000313" key="3">
    <source>
        <dbReference type="Proteomes" id="UP000274429"/>
    </source>
</evidence>
<keyword evidence="3" id="KW-1185">Reference proteome</keyword>
<evidence type="ECO:0000313" key="2">
    <source>
        <dbReference type="EMBL" id="VDM18265.1"/>
    </source>
</evidence>